<reference evidence="1" key="2">
    <citation type="submission" date="2023-04" db="EMBL/GenBank/DDBJ databases">
        <authorList>
            <person name="Bu L."/>
            <person name="Lu L."/>
            <person name="Laidemitt M.R."/>
            <person name="Zhang S.M."/>
            <person name="Mutuku M."/>
            <person name="Mkoji G."/>
            <person name="Steinauer M."/>
            <person name="Loker E.S."/>
        </authorList>
    </citation>
    <scope>NUCLEOTIDE SEQUENCE</scope>
    <source>
        <strain evidence="1">KasaAsao</strain>
        <tissue evidence="1">Whole Snail</tissue>
    </source>
</reference>
<accession>A0AAD8BLF7</accession>
<feature type="non-terminal residue" evidence="1">
    <location>
        <position position="1"/>
    </location>
</feature>
<dbReference type="Proteomes" id="UP001233172">
    <property type="component" value="Unassembled WGS sequence"/>
</dbReference>
<sequence length="55" mass="5951">ECGVMAASRSMCTPRLSGQMRPTTSGTRFSWAGSHPLGNDLGRNAPLHHALTWLQ</sequence>
<keyword evidence="2" id="KW-1185">Reference proteome</keyword>
<feature type="non-terminal residue" evidence="1">
    <location>
        <position position="55"/>
    </location>
</feature>
<dbReference type="EMBL" id="JASAOG010000062">
    <property type="protein sequence ID" value="KAK0056446.1"/>
    <property type="molecule type" value="Genomic_DNA"/>
</dbReference>
<reference evidence="1" key="1">
    <citation type="journal article" date="2023" name="PLoS Negl. Trop. Dis.">
        <title>A genome sequence for Biomphalaria pfeifferi, the major vector snail for the human-infecting parasite Schistosoma mansoni.</title>
        <authorList>
            <person name="Bu L."/>
            <person name="Lu L."/>
            <person name="Laidemitt M.R."/>
            <person name="Zhang S.M."/>
            <person name="Mutuku M."/>
            <person name="Mkoji G."/>
            <person name="Steinauer M."/>
            <person name="Loker E.S."/>
        </authorList>
    </citation>
    <scope>NUCLEOTIDE SEQUENCE</scope>
    <source>
        <strain evidence="1">KasaAsao</strain>
    </source>
</reference>
<protein>
    <submittedName>
        <fullName evidence="1">Uncharacterized protein</fullName>
    </submittedName>
</protein>
<proteinExistence type="predicted"/>
<evidence type="ECO:0000313" key="2">
    <source>
        <dbReference type="Proteomes" id="UP001233172"/>
    </source>
</evidence>
<evidence type="ECO:0000313" key="1">
    <source>
        <dbReference type="EMBL" id="KAK0056446.1"/>
    </source>
</evidence>
<organism evidence="1 2">
    <name type="scientific">Biomphalaria pfeifferi</name>
    <name type="common">Bloodfluke planorb</name>
    <name type="synonym">Freshwater snail</name>
    <dbReference type="NCBI Taxonomy" id="112525"/>
    <lineage>
        <taxon>Eukaryota</taxon>
        <taxon>Metazoa</taxon>
        <taxon>Spiralia</taxon>
        <taxon>Lophotrochozoa</taxon>
        <taxon>Mollusca</taxon>
        <taxon>Gastropoda</taxon>
        <taxon>Heterobranchia</taxon>
        <taxon>Euthyneura</taxon>
        <taxon>Panpulmonata</taxon>
        <taxon>Hygrophila</taxon>
        <taxon>Lymnaeoidea</taxon>
        <taxon>Planorbidae</taxon>
        <taxon>Biomphalaria</taxon>
    </lineage>
</organism>
<gene>
    <name evidence="1" type="ORF">Bpfe_014226</name>
</gene>
<dbReference type="AlphaFoldDB" id="A0AAD8BLF7"/>
<name>A0AAD8BLF7_BIOPF</name>
<comment type="caution">
    <text evidence="1">The sequence shown here is derived from an EMBL/GenBank/DDBJ whole genome shotgun (WGS) entry which is preliminary data.</text>
</comment>